<comment type="caution">
    <text evidence="1">The sequence shown here is derived from an EMBL/GenBank/DDBJ whole genome shotgun (WGS) entry which is preliminary data.</text>
</comment>
<reference evidence="1 2" key="1">
    <citation type="journal article" date="2022" name="Plant J.">
        <title>Chromosome-level genome of Camellia lanceoleosa provides a valuable resource for understanding genome evolution and self-incompatibility.</title>
        <authorList>
            <person name="Gong W."/>
            <person name="Xiao S."/>
            <person name="Wang L."/>
            <person name="Liao Z."/>
            <person name="Chang Y."/>
            <person name="Mo W."/>
            <person name="Hu G."/>
            <person name="Li W."/>
            <person name="Zhao G."/>
            <person name="Zhu H."/>
            <person name="Hu X."/>
            <person name="Ji K."/>
            <person name="Xiang X."/>
            <person name="Song Q."/>
            <person name="Yuan D."/>
            <person name="Jin S."/>
            <person name="Zhang L."/>
        </authorList>
    </citation>
    <scope>NUCLEOTIDE SEQUENCE [LARGE SCALE GENOMIC DNA]</scope>
    <source>
        <strain evidence="1">SQ_2022a</strain>
    </source>
</reference>
<evidence type="ECO:0000313" key="1">
    <source>
        <dbReference type="EMBL" id="KAI8025639.1"/>
    </source>
</evidence>
<evidence type="ECO:0000313" key="2">
    <source>
        <dbReference type="Proteomes" id="UP001060215"/>
    </source>
</evidence>
<dbReference type="EMBL" id="CM045760">
    <property type="protein sequence ID" value="KAI8025639.1"/>
    <property type="molecule type" value="Genomic_DNA"/>
</dbReference>
<dbReference type="Proteomes" id="UP001060215">
    <property type="component" value="Chromosome 3"/>
</dbReference>
<accession>A0ACC0IK15</accession>
<name>A0ACC0IK15_9ERIC</name>
<sequence length="275" mass="31124">MTGPVVTKEVEDNEKKLMTMQFILPEKSRKAEEAPRPVNERVVIREEGERKYGVVRFGGMATEEVVMKKVEELRKGYTLFTGFTLTTAITEWSSVLYSVIYTSFPTIFVGILDKDLSRMTLLRAIVHLAKTGLFWLCLLGIPIGALIPRFVVKIFVQYYGADDIQIAREAEKFGGFREFGGLGKRGGGGDGVGMKREGDPVAEVVVTIKGLGDGFMRLERMKMDMAREVEAMQRDMEMKWTEMLLESQERIVEFFGKALSEKRNKKAKRMPTPKA</sequence>
<organism evidence="1 2">
    <name type="scientific">Camellia lanceoleosa</name>
    <dbReference type="NCBI Taxonomy" id="1840588"/>
    <lineage>
        <taxon>Eukaryota</taxon>
        <taxon>Viridiplantae</taxon>
        <taxon>Streptophyta</taxon>
        <taxon>Embryophyta</taxon>
        <taxon>Tracheophyta</taxon>
        <taxon>Spermatophyta</taxon>
        <taxon>Magnoliopsida</taxon>
        <taxon>eudicotyledons</taxon>
        <taxon>Gunneridae</taxon>
        <taxon>Pentapetalae</taxon>
        <taxon>asterids</taxon>
        <taxon>Ericales</taxon>
        <taxon>Theaceae</taxon>
        <taxon>Camellia</taxon>
    </lineage>
</organism>
<gene>
    <name evidence="1" type="ORF">LOK49_LG02G01713</name>
</gene>
<proteinExistence type="predicted"/>
<keyword evidence="2" id="KW-1185">Reference proteome</keyword>
<protein>
    <submittedName>
        <fullName evidence="1">Phospholipid-transporting ATPase 1</fullName>
    </submittedName>
</protein>